<dbReference type="AlphaFoldDB" id="A0A0F9S8T0"/>
<evidence type="ECO:0000259" key="7">
    <source>
        <dbReference type="Pfam" id="PF00482"/>
    </source>
</evidence>
<reference evidence="8" key="1">
    <citation type="journal article" date="2015" name="Nature">
        <title>Complex archaea that bridge the gap between prokaryotes and eukaryotes.</title>
        <authorList>
            <person name="Spang A."/>
            <person name="Saw J.H."/>
            <person name="Jorgensen S.L."/>
            <person name="Zaremba-Niedzwiedzka K."/>
            <person name="Martijn J."/>
            <person name="Lind A.E."/>
            <person name="van Eijk R."/>
            <person name="Schleper C."/>
            <person name="Guy L."/>
            <person name="Ettema T.J."/>
        </authorList>
    </citation>
    <scope>NUCLEOTIDE SEQUENCE</scope>
</reference>
<comment type="caution">
    <text evidence="8">The sequence shown here is derived from an EMBL/GenBank/DDBJ whole genome shotgun (WGS) entry which is preliminary data.</text>
</comment>
<evidence type="ECO:0000256" key="1">
    <source>
        <dbReference type="ARBA" id="ARBA00004651"/>
    </source>
</evidence>
<evidence type="ECO:0000256" key="4">
    <source>
        <dbReference type="ARBA" id="ARBA00022989"/>
    </source>
</evidence>
<feature type="transmembrane region" description="Helical" evidence="6">
    <location>
        <begin position="106"/>
        <end position="128"/>
    </location>
</feature>
<feature type="domain" description="Type II secretion system protein GspF" evidence="7">
    <location>
        <begin position="178"/>
        <end position="306"/>
    </location>
</feature>
<proteinExistence type="predicted"/>
<gene>
    <name evidence="8" type="ORF">LCGC14_0483290</name>
</gene>
<feature type="transmembrane region" description="Helical" evidence="6">
    <location>
        <begin position="14"/>
        <end position="36"/>
    </location>
</feature>
<keyword evidence="5 6" id="KW-0472">Membrane</keyword>
<evidence type="ECO:0000256" key="6">
    <source>
        <dbReference type="SAM" id="Phobius"/>
    </source>
</evidence>
<dbReference type="GO" id="GO:0005886">
    <property type="term" value="C:plasma membrane"/>
    <property type="evidence" value="ECO:0007669"/>
    <property type="project" value="UniProtKB-SubCell"/>
</dbReference>
<dbReference type="PANTHER" id="PTHR35007">
    <property type="entry name" value="INTEGRAL MEMBRANE PROTEIN-RELATED"/>
    <property type="match status" value="1"/>
</dbReference>
<evidence type="ECO:0000313" key="8">
    <source>
        <dbReference type="EMBL" id="KKN65285.1"/>
    </source>
</evidence>
<name>A0A0F9S8T0_9ZZZZ</name>
<organism evidence="8">
    <name type="scientific">marine sediment metagenome</name>
    <dbReference type="NCBI Taxonomy" id="412755"/>
    <lineage>
        <taxon>unclassified sequences</taxon>
        <taxon>metagenomes</taxon>
        <taxon>ecological metagenomes</taxon>
    </lineage>
</organism>
<dbReference type="InterPro" id="IPR018076">
    <property type="entry name" value="T2SS_GspF_dom"/>
</dbReference>
<evidence type="ECO:0000256" key="3">
    <source>
        <dbReference type="ARBA" id="ARBA00022692"/>
    </source>
</evidence>
<feature type="transmembrane region" description="Helical" evidence="6">
    <location>
        <begin position="140"/>
        <end position="159"/>
    </location>
</feature>
<protein>
    <recommendedName>
        <fullName evidence="7">Type II secretion system protein GspF domain-containing protein</fullName>
    </recommendedName>
</protein>
<keyword evidence="2" id="KW-1003">Cell membrane</keyword>
<comment type="subcellular location">
    <subcellularLocation>
        <location evidence="1">Cell membrane</location>
        <topology evidence="1">Multi-pass membrane protein</topology>
    </subcellularLocation>
</comment>
<accession>A0A0F9S8T0</accession>
<sequence>MQIFTTVNDMLGPIGLIAVLGILGLMMVATTVIMMLRQPEDPLAKLKRNQSDANVGANQQRLRQSDRNEQLQKFAKFLEPENVEELSAKALMLRQAGYRSRDAVRFFHFAQMTLGIAGLVIGVVYVNFLGGGEGLSTNKMMLYTVGPGGIGYYLPRYWITKRVEARKEQITRGFPDALDMMLVCVEAGQSLDQCIVRVAKELHASYPALAEEFEIVAYEMKAGKDKVGVLNDMGERCGVQDVASFVTVLVQSASFGTSIADALRVYASEMRDKRVMRAEEAANKLPTKMTLATMMLTVPPLLIILVAPSVMGITQLGSAGPK</sequence>
<dbReference type="Pfam" id="PF00482">
    <property type="entry name" value="T2SSF"/>
    <property type="match status" value="1"/>
</dbReference>
<keyword evidence="4 6" id="KW-1133">Transmembrane helix</keyword>
<keyword evidence="3 6" id="KW-0812">Transmembrane</keyword>
<evidence type="ECO:0000256" key="2">
    <source>
        <dbReference type="ARBA" id="ARBA00022475"/>
    </source>
</evidence>
<feature type="transmembrane region" description="Helical" evidence="6">
    <location>
        <begin position="291"/>
        <end position="313"/>
    </location>
</feature>
<dbReference type="PANTHER" id="PTHR35007:SF2">
    <property type="entry name" value="PILUS ASSEMBLE PROTEIN"/>
    <property type="match status" value="1"/>
</dbReference>
<dbReference type="EMBL" id="LAZR01000529">
    <property type="protein sequence ID" value="KKN65285.1"/>
    <property type="molecule type" value="Genomic_DNA"/>
</dbReference>
<evidence type="ECO:0000256" key="5">
    <source>
        <dbReference type="ARBA" id="ARBA00023136"/>
    </source>
</evidence>